<dbReference type="Proteomes" id="UP000001479">
    <property type="component" value="Chromosome"/>
</dbReference>
<dbReference type="RefSeq" id="WP_012735649.1">
    <property type="nucleotide sequence ID" value="NC_012726.1"/>
</dbReference>
<evidence type="ECO:0000313" key="2">
    <source>
        <dbReference type="Proteomes" id="UP000001479"/>
    </source>
</evidence>
<gene>
    <name evidence="1" type="ordered locus">M164_0677</name>
</gene>
<dbReference type="GeneID" id="84061113"/>
<organism evidence="1 2">
    <name type="scientific">Saccharolobus islandicus (strain M.16.4 / Kamchatka #3)</name>
    <name type="common">Sulfolobus islandicus</name>
    <dbReference type="NCBI Taxonomy" id="426118"/>
    <lineage>
        <taxon>Archaea</taxon>
        <taxon>Thermoproteota</taxon>
        <taxon>Thermoprotei</taxon>
        <taxon>Sulfolobales</taxon>
        <taxon>Sulfolobaceae</taxon>
        <taxon>Saccharolobus</taxon>
    </lineage>
</organism>
<dbReference type="EMBL" id="CP001402">
    <property type="protein sequence ID" value="ACR41295.1"/>
    <property type="molecule type" value="Genomic_DNA"/>
</dbReference>
<accession>C4KF79</accession>
<dbReference type="AlphaFoldDB" id="C4KF79"/>
<protein>
    <submittedName>
        <fullName evidence="1">Uncharacterized protein</fullName>
    </submittedName>
</protein>
<sequence length="134" mass="15234">MRMLLYVSIIALLLTIISLSMFTPAFDLSFYTSDIYITSNIINIQKQITSNITLVKINIQLSYLNDYVKCVYIIVYGSSNYYNLTGNYAVTANELIEEGNQPFFQFSVSNLNNLKIFIVILYNGGGEGILSYYI</sequence>
<dbReference type="KEGG" id="sid:M164_0677"/>
<reference evidence="1 2" key="1">
    <citation type="journal article" date="2009" name="Proc. Natl. Acad. Sci. U.S.A.">
        <title>Biogeography of the Sulfolobus islandicus pan-genome.</title>
        <authorList>
            <person name="Reno M.L."/>
            <person name="Held N.L."/>
            <person name="Fields C.J."/>
            <person name="Burke P.V."/>
            <person name="Whitaker R.J."/>
        </authorList>
    </citation>
    <scope>NUCLEOTIDE SEQUENCE [LARGE SCALE GENOMIC DNA]</scope>
    <source>
        <strain evidence="2">M.16.4 / Kamchatka #3</strain>
    </source>
</reference>
<name>C4KF79_SACI6</name>
<evidence type="ECO:0000313" key="1">
    <source>
        <dbReference type="EMBL" id="ACR41295.1"/>
    </source>
</evidence>
<dbReference type="HOGENOM" id="CLU_1891525_0_0_2"/>
<proteinExistence type="predicted"/>